<comment type="caution">
    <text evidence="2">The sequence shown here is derived from an EMBL/GenBank/DDBJ whole genome shotgun (WGS) entry which is preliminary data.</text>
</comment>
<dbReference type="SUPFAM" id="SSF55821">
    <property type="entry name" value="YrdC/RibB"/>
    <property type="match status" value="1"/>
</dbReference>
<keyword evidence="3" id="KW-1185">Reference proteome</keyword>
<protein>
    <submittedName>
        <fullName evidence="2">Threonylcarbamoyl-AMP synthase</fullName>
    </submittedName>
</protein>
<dbReference type="AlphaFoldDB" id="A0A323UTJ6"/>
<accession>A0A323UTJ6</accession>
<dbReference type="EMBL" id="QKOE01000007">
    <property type="protein sequence ID" value="PZA16352.1"/>
    <property type="molecule type" value="Genomic_DNA"/>
</dbReference>
<proteinExistence type="predicted"/>
<dbReference type="Pfam" id="PF01300">
    <property type="entry name" value="Sua5_yciO_yrdC"/>
    <property type="match status" value="1"/>
</dbReference>
<evidence type="ECO:0000259" key="1">
    <source>
        <dbReference type="PROSITE" id="PS51163"/>
    </source>
</evidence>
<organism evidence="2 3">
    <name type="scientific">Parazoarcus communis SWub3 = DSM 12120</name>
    <dbReference type="NCBI Taxonomy" id="1121029"/>
    <lineage>
        <taxon>Bacteria</taxon>
        <taxon>Pseudomonadati</taxon>
        <taxon>Pseudomonadota</taxon>
        <taxon>Betaproteobacteria</taxon>
        <taxon>Rhodocyclales</taxon>
        <taxon>Zoogloeaceae</taxon>
        <taxon>Parazoarcus</taxon>
    </lineage>
</organism>
<dbReference type="PANTHER" id="PTHR42828:SF3">
    <property type="entry name" value="THREONYLCARBAMOYL-AMP SYNTHASE"/>
    <property type="match status" value="1"/>
</dbReference>
<evidence type="ECO:0000313" key="3">
    <source>
        <dbReference type="Proteomes" id="UP000248259"/>
    </source>
</evidence>
<dbReference type="InterPro" id="IPR006070">
    <property type="entry name" value="Sua5-like_dom"/>
</dbReference>
<evidence type="ECO:0000313" key="2">
    <source>
        <dbReference type="EMBL" id="PZA16352.1"/>
    </source>
</evidence>
<dbReference type="GO" id="GO:0003725">
    <property type="term" value="F:double-stranded RNA binding"/>
    <property type="evidence" value="ECO:0007669"/>
    <property type="project" value="InterPro"/>
</dbReference>
<dbReference type="PROSITE" id="PS51163">
    <property type="entry name" value="YRDC"/>
    <property type="match status" value="1"/>
</dbReference>
<dbReference type="InterPro" id="IPR017945">
    <property type="entry name" value="DHBP_synth_RibB-like_a/b_dom"/>
</dbReference>
<dbReference type="NCBIfam" id="TIGR00057">
    <property type="entry name" value="L-threonylcarbamoyladenylate synthase"/>
    <property type="match status" value="1"/>
</dbReference>
<dbReference type="PANTHER" id="PTHR42828">
    <property type="entry name" value="DHBP SYNTHASE RIBB-LIKE ALPHA/BETA DOMAIN-CONTAINING PROTEIN"/>
    <property type="match status" value="1"/>
</dbReference>
<reference evidence="2 3" key="1">
    <citation type="submission" date="2018-06" db="EMBL/GenBank/DDBJ databases">
        <title>Azoarcus communis strain SWub3 genome.</title>
        <authorList>
            <person name="Zorraquino Salvo V."/>
            <person name="Toubiana D."/>
            <person name="Blumwald E."/>
        </authorList>
    </citation>
    <scope>NUCLEOTIDE SEQUENCE [LARGE SCALE GENOMIC DNA]</scope>
    <source>
        <strain evidence="2 3">SWub3</strain>
    </source>
</reference>
<dbReference type="InterPro" id="IPR052532">
    <property type="entry name" value="SUA5_domain"/>
</dbReference>
<dbReference type="RefSeq" id="WP_110524781.1">
    <property type="nucleotide sequence ID" value="NZ_QKOE01000007.1"/>
</dbReference>
<feature type="domain" description="YrdC-like" evidence="1">
    <location>
        <begin position="14"/>
        <end position="200"/>
    </location>
</feature>
<dbReference type="Proteomes" id="UP000248259">
    <property type="component" value="Unassembled WGS sequence"/>
</dbReference>
<dbReference type="Gene3D" id="3.90.870.10">
    <property type="entry name" value="DHBP synthase"/>
    <property type="match status" value="1"/>
</dbReference>
<dbReference type="OrthoDB" id="9781656at2"/>
<sequence length="210" mass="23096">MAQFFSLHPEQPQARLIRQAAEIIRGGGLVVFPTDSAYALGGHTGDAALLERIRRIRGVDDRHHFTLLCRDLSEISTYARVDNSQYRLLKATTPGPYTFILEATRELPRRLLHPKRKTIGLRVPEHTVVSALLAELNEPMLSSTLLLPGEDLPLTDVEEIRERLEKQVDLIIEAGFCGPEATSVIDLTGGAPTLVRAGRGDLTPFGLDAG</sequence>
<name>A0A323UTJ6_9RHOO</name>
<gene>
    <name evidence="2" type="ORF">DNK49_11865</name>
</gene>